<feature type="compositionally biased region" description="Polar residues" evidence="5">
    <location>
        <begin position="255"/>
        <end position="272"/>
    </location>
</feature>
<dbReference type="InterPro" id="IPR009146">
    <property type="entry name" value="Groucho_enhance"/>
</dbReference>
<evidence type="ECO:0000313" key="8">
    <source>
        <dbReference type="Proteomes" id="UP000519684"/>
    </source>
</evidence>
<feature type="compositionally biased region" description="Low complexity" evidence="5">
    <location>
        <begin position="330"/>
        <end position="342"/>
    </location>
</feature>
<reference evidence="7 8" key="1">
    <citation type="submission" date="2019-09" db="EMBL/GenBank/DDBJ databases">
        <title>Bird 10,000 Genomes (B10K) Project - Family phase.</title>
        <authorList>
            <person name="Zhang G."/>
        </authorList>
    </citation>
    <scope>NUCLEOTIDE SEQUENCE [LARGE SCALE GENOMIC DNA]</scope>
    <source>
        <strain evidence="7">B10K-DU-001-17</strain>
        <tissue evidence="7">Muscle</tissue>
    </source>
</reference>
<keyword evidence="3" id="KW-0539">Nucleus</keyword>
<dbReference type="AlphaFoldDB" id="A0A7L2CR78"/>
<dbReference type="Pfam" id="PF03920">
    <property type="entry name" value="TLE_N"/>
    <property type="match status" value="1"/>
</dbReference>
<dbReference type="SUPFAM" id="SSF50978">
    <property type="entry name" value="WD40 repeat-like"/>
    <property type="match status" value="1"/>
</dbReference>
<feature type="region of interest" description="Disordered" evidence="5">
    <location>
        <begin position="171"/>
        <end position="342"/>
    </location>
</feature>
<evidence type="ECO:0000259" key="6">
    <source>
        <dbReference type="Pfam" id="PF03920"/>
    </source>
</evidence>
<dbReference type="PANTHER" id="PTHR10814">
    <property type="entry name" value="TRANSDUCIN-LIKE ENHANCER PROTEIN"/>
    <property type="match status" value="1"/>
</dbReference>
<evidence type="ECO:0000256" key="1">
    <source>
        <dbReference type="ARBA" id="ARBA00004123"/>
    </source>
</evidence>
<feature type="coiled-coil region" evidence="4">
    <location>
        <begin position="1"/>
        <end position="28"/>
    </location>
</feature>
<dbReference type="GO" id="GO:0090090">
    <property type="term" value="P:negative regulation of canonical Wnt signaling pathway"/>
    <property type="evidence" value="ECO:0007669"/>
    <property type="project" value="TreeGrafter"/>
</dbReference>
<gene>
    <name evidence="7" type="primary">Tle2</name>
    <name evidence="7" type="ORF">CATFUS_R13895</name>
</gene>
<evidence type="ECO:0000256" key="3">
    <source>
        <dbReference type="ARBA" id="ARBA00023242"/>
    </source>
</evidence>
<dbReference type="InterPro" id="IPR036322">
    <property type="entry name" value="WD40_repeat_dom_sf"/>
</dbReference>
<comment type="similarity">
    <text evidence="2">Belongs to the WD repeat Groucho/TLE family.</text>
</comment>
<name>A0A7L2CR78_CATFU</name>
<dbReference type="GO" id="GO:0005667">
    <property type="term" value="C:transcription regulator complex"/>
    <property type="evidence" value="ECO:0007669"/>
    <property type="project" value="TreeGrafter"/>
</dbReference>
<feature type="compositionally biased region" description="Basic and acidic residues" evidence="5">
    <location>
        <begin position="194"/>
        <end position="221"/>
    </location>
</feature>
<dbReference type="InterPro" id="IPR015943">
    <property type="entry name" value="WD40/YVTN_repeat-like_dom_sf"/>
</dbReference>
<feature type="non-terminal residue" evidence="7">
    <location>
        <position position="1"/>
    </location>
</feature>
<dbReference type="Gene3D" id="2.130.10.10">
    <property type="entry name" value="YVTN repeat-like/Quinoprotein amine dehydrogenase"/>
    <property type="match status" value="1"/>
</dbReference>
<dbReference type="GO" id="GO:0003714">
    <property type="term" value="F:transcription corepressor activity"/>
    <property type="evidence" value="ECO:0007669"/>
    <property type="project" value="TreeGrafter"/>
</dbReference>
<protein>
    <submittedName>
        <fullName evidence="7">TLE2 protein</fullName>
    </submittedName>
</protein>
<comment type="subcellular location">
    <subcellularLocation>
        <location evidence="1">Nucleus</location>
    </subcellularLocation>
</comment>
<dbReference type="InterPro" id="IPR005617">
    <property type="entry name" value="Groucho/TLE_N"/>
</dbReference>
<feature type="region of interest" description="Disordered" evidence="5">
    <location>
        <begin position="108"/>
        <end position="131"/>
    </location>
</feature>
<evidence type="ECO:0000256" key="5">
    <source>
        <dbReference type="SAM" id="MobiDB-lite"/>
    </source>
</evidence>
<proteinExistence type="inferred from homology"/>
<dbReference type="EMBL" id="VWYD01005293">
    <property type="protein sequence ID" value="NXQ39825.1"/>
    <property type="molecule type" value="Genomic_DNA"/>
</dbReference>
<evidence type="ECO:0000256" key="4">
    <source>
        <dbReference type="SAM" id="Coils"/>
    </source>
</evidence>
<dbReference type="PANTHER" id="PTHR10814:SF4">
    <property type="entry name" value="TRANSDUCIN-LIKE ENHANCER PROTEIN 2"/>
    <property type="match status" value="1"/>
</dbReference>
<organism evidence="7 8">
    <name type="scientific">Catharus fuscescens</name>
    <name type="common">Veery</name>
    <name type="synonym">Turdus fuscescens</name>
    <dbReference type="NCBI Taxonomy" id="159581"/>
    <lineage>
        <taxon>Eukaryota</taxon>
        <taxon>Metazoa</taxon>
        <taxon>Chordata</taxon>
        <taxon>Craniata</taxon>
        <taxon>Vertebrata</taxon>
        <taxon>Euteleostomi</taxon>
        <taxon>Archelosauria</taxon>
        <taxon>Archosauria</taxon>
        <taxon>Dinosauria</taxon>
        <taxon>Saurischia</taxon>
        <taxon>Theropoda</taxon>
        <taxon>Coelurosauria</taxon>
        <taxon>Aves</taxon>
        <taxon>Neognathae</taxon>
        <taxon>Neoaves</taxon>
        <taxon>Telluraves</taxon>
        <taxon>Australaves</taxon>
        <taxon>Passeriformes</taxon>
        <taxon>Turdidae</taxon>
        <taxon>Catharus</taxon>
    </lineage>
</organism>
<feature type="domain" description="Groucho/TLE N-terminal Q-rich" evidence="6">
    <location>
        <begin position="1"/>
        <end position="105"/>
    </location>
</feature>
<feature type="compositionally biased region" description="Low complexity" evidence="5">
    <location>
        <begin position="175"/>
        <end position="191"/>
    </location>
</feature>
<evidence type="ECO:0000313" key="7">
    <source>
        <dbReference type="EMBL" id="NXQ39825.1"/>
    </source>
</evidence>
<sequence length="499" mass="53706">CDRIKEEFQFLQAQYHSLKLECEKLVSEKTEMQRHYVMYYEMSYGLNIEMHKQAEIVKRLSAICAQIIPFLTQEHQQQVLQAVERAKQVTMGELNSIVGQQQLQHLSHHASPLPLAPHPSSMQPSSLSGASGTSGLLALSGALMAQLATKEDRVAQDGENRGEGWLAAPRVAHTPSCPSLPQSVSSSPAESLQDEERTGLKRKREEKELPGHSDSDGDKSDYNLVVDELFSPQDPPSEPGSPGRSPARRRELPQSPASLRSSGSTTPLQPKEQSPEEFCLREQQIAPTSKPSSSSPARDSLTPGPGPSSAIPLRPPPAKAPSTDTVTLRSPLSSSSPYTSSLGMLPHATLSGELPAPGLYMGIHLSPQVSSAVLYGRSPVVSHRGRGWVAFESHPHLRASTLSSSLSTISGGKPAYSFHVSADGQMQPVPFPPDALIGSGIPRHARQLHTLTHGEVVCAVTISNSTRHVYTGGKGCVKVWDVGQPGTKTAVAQLDCLVR</sequence>
<dbReference type="SMART" id="SM00320">
    <property type="entry name" value="WD40"/>
    <property type="match status" value="1"/>
</dbReference>
<feature type="non-terminal residue" evidence="7">
    <location>
        <position position="499"/>
    </location>
</feature>
<accession>A0A7L2CR78</accession>
<keyword evidence="4" id="KW-0175">Coiled coil</keyword>
<dbReference type="GO" id="GO:0005634">
    <property type="term" value="C:nucleus"/>
    <property type="evidence" value="ECO:0007669"/>
    <property type="project" value="UniProtKB-SubCell"/>
</dbReference>
<evidence type="ECO:0000256" key="2">
    <source>
        <dbReference type="ARBA" id="ARBA00005969"/>
    </source>
</evidence>
<dbReference type="InterPro" id="IPR001680">
    <property type="entry name" value="WD40_rpt"/>
</dbReference>
<dbReference type="Proteomes" id="UP000519684">
    <property type="component" value="Unassembled WGS sequence"/>
</dbReference>
<comment type="caution">
    <text evidence="7">The sequence shown here is derived from an EMBL/GenBank/DDBJ whole genome shotgun (WGS) entry which is preliminary data.</text>
</comment>
<keyword evidence="8" id="KW-1185">Reference proteome</keyword>
<feature type="compositionally biased region" description="Low complexity" evidence="5">
    <location>
        <begin position="287"/>
        <end position="296"/>
    </location>
</feature>